<dbReference type="EMBL" id="BGPR01006424">
    <property type="protein sequence ID" value="GBN18919.1"/>
    <property type="molecule type" value="Genomic_DNA"/>
</dbReference>
<comment type="caution">
    <text evidence="1">The sequence shown here is derived from an EMBL/GenBank/DDBJ whole genome shotgun (WGS) entry which is preliminary data.</text>
</comment>
<protein>
    <submittedName>
        <fullName evidence="1">Uncharacterized protein</fullName>
    </submittedName>
</protein>
<name>A0A4Y2LWS7_ARAVE</name>
<gene>
    <name evidence="1" type="ORF">AVEN_103330_1</name>
</gene>
<keyword evidence="2" id="KW-1185">Reference proteome</keyword>
<sequence>MDVFSFVSDSDLVFEILLLSLRIPSAFSIRPLVSLKVPAFSREHGNSLLSPLHPFLLPLVPIVKGIDFFSTKEKQSKIIYNGWVILLMGYFSLEKGKPWYLRALPTRMVALSGRLKRCT</sequence>
<dbReference type="Proteomes" id="UP000499080">
    <property type="component" value="Unassembled WGS sequence"/>
</dbReference>
<evidence type="ECO:0000313" key="2">
    <source>
        <dbReference type="Proteomes" id="UP000499080"/>
    </source>
</evidence>
<dbReference type="AlphaFoldDB" id="A0A4Y2LWS7"/>
<accession>A0A4Y2LWS7</accession>
<proteinExistence type="predicted"/>
<reference evidence="1 2" key="1">
    <citation type="journal article" date="2019" name="Sci. Rep.">
        <title>Orb-weaving spider Araneus ventricosus genome elucidates the spidroin gene catalogue.</title>
        <authorList>
            <person name="Kono N."/>
            <person name="Nakamura H."/>
            <person name="Ohtoshi R."/>
            <person name="Moran D.A.P."/>
            <person name="Shinohara A."/>
            <person name="Yoshida Y."/>
            <person name="Fujiwara M."/>
            <person name="Mori M."/>
            <person name="Tomita M."/>
            <person name="Arakawa K."/>
        </authorList>
    </citation>
    <scope>NUCLEOTIDE SEQUENCE [LARGE SCALE GENOMIC DNA]</scope>
</reference>
<organism evidence="1 2">
    <name type="scientific">Araneus ventricosus</name>
    <name type="common">Orbweaver spider</name>
    <name type="synonym">Epeira ventricosa</name>
    <dbReference type="NCBI Taxonomy" id="182803"/>
    <lineage>
        <taxon>Eukaryota</taxon>
        <taxon>Metazoa</taxon>
        <taxon>Ecdysozoa</taxon>
        <taxon>Arthropoda</taxon>
        <taxon>Chelicerata</taxon>
        <taxon>Arachnida</taxon>
        <taxon>Araneae</taxon>
        <taxon>Araneomorphae</taxon>
        <taxon>Entelegynae</taxon>
        <taxon>Araneoidea</taxon>
        <taxon>Araneidae</taxon>
        <taxon>Araneus</taxon>
    </lineage>
</organism>
<evidence type="ECO:0000313" key="1">
    <source>
        <dbReference type="EMBL" id="GBN18919.1"/>
    </source>
</evidence>